<dbReference type="EMBL" id="WIBF01000024">
    <property type="protein sequence ID" value="MQQ10784.1"/>
    <property type="molecule type" value="Genomic_DNA"/>
</dbReference>
<gene>
    <name evidence="3" type="ORF">GFB49_20220</name>
</gene>
<dbReference type="InterPro" id="IPR003736">
    <property type="entry name" value="PAAI_dom"/>
</dbReference>
<accession>A0A843YMZ8</accession>
<organism evidence="3 4">
    <name type="scientific">Tritonibacter litoralis</name>
    <dbReference type="NCBI Taxonomy" id="2662264"/>
    <lineage>
        <taxon>Bacteria</taxon>
        <taxon>Pseudomonadati</taxon>
        <taxon>Pseudomonadota</taxon>
        <taxon>Alphaproteobacteria</taxon>
        <taxon>Rhodobacterales</taxon>
        <taxon>Paracoccaceae</taxon>
        <taxon>Tritonibacter</taxon>
    </lineage>
</organism>
<dbReference type="AlphaFoldDB" id="A0A843YMZ8"/>
<dbReference type="GO" id="GO:0016289">
    <property type="term" value="F:acyl-CoA hydrolase activity"/>
    <property type="evidence" value="ECO:0007669"/>
    <property type="project" value="UniProtKB-ARBA"/>
</dbReference>
<keyword evidence="4" id="KW-1185">Reference proteome</keyword>
<dbReference type="RefSeq" id="WP_153218010.1">
    <property type="nucleotide sequence ID" value="NZ_WIBF01000024.1"/>
</dbReference>
<protein>
    <submittedName>
        <fullName evidence="3">Hotdog fold thioesterase</fullName>
    </submittedName>
</protein>
<evidence type="ECO:0000256" key="1">
    <source>
        <dbReference type="ARBA" id="ARBA00022801"/>
    </source>
</evidence>
<comment type="caution">
    <text evidence="3">The sequence shown here is derived from an EMBL/GenBank/DDBJ whole genome shotgun (WGS) entry which is preliminary data.</text>
</comment>
<dbReference type="InterPro" id="IPR029069">
    <property type="entry name" value="HotDog_dom_sf"/>
</dbReference>
<evidence type="ECO:0000313" key="4">
    <source>
        <dbReference type="Proteomes" id="UP000444174"/>
    </source>
</evidence>
<dbReference type="CDD" id="cd03443">
    <property type="entry name" value="PaaI_thioesterase"/>
    <property type="match status" value="1"/>
</dbReference>
<dbReference type="NCBIfam" id="TIGR00369">
    <property type="entry name" value="unchar_dom_1"/>
    <property type="match status" value="1"/>
</dbReference>
<dbReference type="Pfam" id="PF03061">
    <property type="entry name" value="4HBT"/>
    <property type="match status" value="1"/>
</dbReference>
<evidence type="ECO:0000313" key="3">
    <source>
        <dbReference type="EMBL" id="MQQ10784.1"/>
    </source>
</evidence>
<dbReference type="SUPFAM" id="SSF54637">
    <property type="entry name" value="Thioesterase/thiol ester dehydrase-isomerase"/>
    <property type="match status" value="1"/>
</dbReference>
<dbReference type="InterPro" id="IPR006683">
    <property type="entry name" value="Thioestr_dom"/>
</dbReference>
<dbReference type="Proteomes" id="UP000444174">
    <property type="component" value="Unassembled WGS sequence"/>
</dbReference>
<dbReference type="Gene3D" id="3.10.129.10">
    <property type="entry name" value="Hotdog Thioesterase"/>
    <property type="match status" value="1"/>
</dbReference>
<reference evidence="3 4" key="1">
    <citation type="submission" date="2019-10" db="EMBL/GenBank/DDBJ databases">
        <title>Epibacterium sp. nov., isolated from seawater.</title>
        <authorList>
            <person name="Zhang X."/>
            <person name="Li N."/>
        </authorList>
    </citation>
    <scope>NUCLEOTIDE SEQUENCE [LARGE SCALE GENOMIC DNA]</scope>
    <source>
        <strain evidence="3 4">SM1979</strain>
    </source>
</reference>
<name>A0A843YMZ8_9RHOB</name>
<sequence>MNTVSVEVPLPELAYGLARPQDITHLSGLEVMRNIVAKELPAPPIVQTTKQWIHEVSEGHCTFLGIPSEAFLNPMGIIHGGWTMALLDSALGCAVQSSLLPGELFSSLGTEVKFIRPIRADTGQVVCNAQLENRANRTATAYGRVTDAEGNLLATGTTTCFIKPVEARP</sequence>
<keyword evidence="1" id="KW-0378">Hydrolase</keyword>
<feature type="domain" description="Thioesterase" evidence="2">
    <location>
        <begin position="75"/>
        <end position="153"/>
    </location>
</feature>
<proteinExistence type="predicted"/>
<evidence type="ECO:0000259" key="2">
    <source>
        <dbReference type="Pfam" id="PF03061"/>
    </source>
</evidence>